<dbReference type="PRINTS" id="PR01407">
    <property type="entry name" value="BUTYPHLNCDUF"/>
</dbReference>
<keyword evidence="3" id="KW-0732">Signal</keyword>
<dbReference type="FunFam" id="3.80.10.10:FF:000100">
    <property type="entry name" value="Si:dkey-11n14.1"/>
    <property type="match status" value="1"/>
</dbReference>
<evidence type="ECO:0000313" key="5">
    <source>
        <dbReference type="Proteomes" id="UP000515129"/>
    </source>
</evidence>
<keyword evidence="5" id="KW-1185">Reference proteome</keyword>
<dbReference type="PROSITE" id="PS50188">
    <property type="entry name" value="B302_SPRY"/>
    <property type="match status" value="1"/>
</dbReference>
<evidence type="ECO:0000259" key="4">
    <source>
        <dbReference type="PROSITE" id="PS50188"/>
    </source>
</evidence>
<dbReference type="Gene3D" id="2.60.120.920">
    <property type="match status" value="1"/>
</dbReference>
<dbReference type="Pfam" id="PF13516">
    <property type="entry name" value="LRR_6"/>
    <property type="match status" value="3"/>
</dbReference>
<dbReference type="SUPFAM" id="SSF49899">
    <property type="entry name" value="Concanavalin A-like lectins/glucanases"/>
    <property type="match status" value="1"/>
</dbReference>
<dbReference type="OrthoDB" id="120976at2759"/>
<dbReference type="InterPro" id="IPR001870">
    <property type="entry name" value="B30.2/SPRY"/>
</dbReference>
<dbReference type="SMART" id="SM00368">
    <property type="entry name" value="LRR_RI"/>
    <property type="match status" value="6"/>
</dbReference>
<dbReference type="InterPro" id="IPR013320">
    <property type="entry name" value="ConA-like_dom_sf"/>
</dbReference>
<dbReference type="FunFam" id="2.60.120.920:FF:000037">
    <property type="entry name" value="Si:dkey-191j3.2"/>
    <property type="match status" value="1"/>
</dbReference>
<dbReference type="AlphaFoldDB" id="A0A6P6N852"/>
<accession>A0A6P6N852</accession>
<dbReference type="InterPro" id="IPR051261">
    <property type="entry name" value="NLR"/>
</dbReference>
<keyword evidence="1" id="KW-0433">Leucine-rich repeat</keyword>
<feature type="signal peptide" evidence="3">
    <location>
        <begin position="1"/>
        <end position="18"/>
    </location>
</feature>
<evidence type="ECO:0000313" key="6">
    <source>
        <dbReference type="RefSeq" id="XP_026105385.1"/>
    </source>
</evidence>
<dbReference type="Pfam" id="PF13765">
    <property type="entry name" value="PRY"/>
    <property type="match status" value="1"/>
</dbReference>
<keyword evidence="2" id="KW-0677">Repeat</keyword>
<dbReference type="SUPFAM" id="SSF52047">
    <property type="entry name" value="RNI-like"/>
    <property type="match status" value="1"/>
</dbReference>
<feature type="chain" id="PRO_5027774855" evidence="3">
    <location>
        <begin position="19"/>
        <end position="375"/>
    </location>
</feature>
<dbReference type="SMART" id="SM00589">
    <property type="entry name" value="PRY"/>
    <property type="match status" value="1"/>
</dbReference>
<reference evidence="6" key="1">
    <citation type="submission" date="2025-08" db="UniProtKB">
        <authorList>
            <consortium name="RefSeq"/>
        </authorList>
    </citation>
    <scope>IDENTIFICATION</scope>
    <source>
        <strain evidence="6">Wakin</strain>
        <tissue evidence="6">Muscle</tissue>
    </source>
</reference>
<feature type="domain" description="B30.2/SPRY" evidence="4">
    <location>
        <begin position="182"/>
        <end position="375"/>
    </location>
</feature>
<name>A0A6P6N852_CARAU</name>
<evidence type="ECO:0000256" key="2">
    <source>
        <dbReference type="ARBA" id="ARBA00022737"/>
    </source>
</evidence>
<dbReference type="InterPro" id="IPR006574">
    <property type="entry name" value="PRY"/>
</dbReference>
<dbReference type="CDD" id="cd16040">
    <property type="entry name" value="SPRY_PRY_SNTX"/>
    <property type="match status" value="1"/>
</dbReference>
<dbReference type="Pfam" id="PF00622">
    <property type="entry name" value="SPRY"/>
    <property type="match status" value="1"/>
</dbReference>
<dbReference type="PANTHER" id="PTHR24106">
    <property type="entry name" value="NACHT, LRR AND CARD DOMAINS-CONTAINING"/>
    <property type="match status" value="1"/>
</dbReference>
<proteinExistence type="predicted"/>
<dbReference type="InterPro" id="IPR043136">
    <property type="entry name" value="B30.2/SPRY_sf"/>
</dbReference>
<organism evidence="5 6">
    <name type="scientific">Carassius auratus</name>
    <name type="common">Goldfish</name>
    <dbReference type="NCBI Taxonomy" id="7957"/>
    <lineage>
        <taxon>Eukaryota</taxon>
        <taxon>Metazoa</taxon>
        <taxon>Chordata</taxon>
        <taxon>Craniata</taxon>
        <taxon>Vertebrata</taxon>
        <taxon>Euteleostomi</taxon>
        <taxon>Actinopterygii</taxon>
        <taxon>Neopterygii</taxon>
        <taxon>Teleostei</taxon>
        <taxon>Ostariophysi</taxon>
        <taxon>Cypriniformes</taxon>
        <taxon>Cyprinidae</taxon>
        <taxon>Cyprininae</taxon>
        <taxon>Carassius</taxon>
    </lineage>
</organism>
<evidence type="ECO:0000256" key="1">
    <source>
        <dbReference type="ARBA" id="ARBA00022614"/>
    </source>
</evidence>
<dbReference type="Gene3D" id="3.80.10.10">
    <property type="entry name" value="Ribonuclease Inhibitor"/>
    <property type="match status" value="1"/>
</dbReference>
<gene>
    <name evidence="6" type="primary">LOC113077145</name>
</gene>
<evidence type="ECO:0000256" key="3">
    <source>
        <dbReference type="SAM" id="SignalP"/>
    </source>
</evidence>
<dbReference type="InterPro" id="IPR032675">
    <property type="entry name" value="LRR_dom_sf"/>
</dbReference>
<sequence>MCFLVSFSLAGCNLTAQCCESLSSSLQSSNCVLRELDLSNNDLWVSDVKIISDGLKSQNCQLQKLSLAGCNLTAQCCERLSSALQSSNCVLRELDLSNNDLQDSGVKIISDGLKSQNCKLQKLRLSGCMVSEECCGYLSSALSSNPSHLRELDLSYNHPGQSGVQQLSHKLEDPDYTLKKLNVDHGGEIRMKAGLQKYACDLTLDPNTAHSRLVLSDGNKKITRVEDHQPYPDHPERFDDVLQVLCVESLTGRCYWETEWSGSGVISVSYKAINRKGEWSDCVFGSNDKSWSLICSYNRFTVLHNNNRTVIPAVCSFSKRVGVYVDVSAGVLSFYSVSDTHTLTHLHTLNTTFTEPLYAGFGVNPGSSVSLCDIK</sequence>
<dbReference type="GeneID" id="113077145"/>
<dbReference type="InterPro" id="IPR003877">
    <property type="entry name" value="SPRY_dom"/>
</dbReference>
<dbReference type="SMART" id="SM00449">
    <property type="entry name" value="SPRY"/>
    <property type="match status" value="1"/>
</dbReference>
<dbReference type="Proteomes" id="UP000515129">
    <property type="component" value="Unplaced"/>
</dbReference>
<dbReference type="RefSeq" id="XP_026105385.1">
    <property type="nucleotide sequence ID" value="XM_026249600.1"/>
</dbReference>
<protein>
    <submittedName>
        <fullName evidence="6">Neoverrucotoxin subunit beta-like</fullName>
    </submittedName>
</protein>
<dbReference type="InterPro" id="IPR003879">
    <property type="entry name" value="Butyrophylin_SPRY"/>
</dbReference>
<dbReference type="KEGG" id="caua:113077145"/>
<dbReference type="InterPro" id="IPR001611">
    <property type="entry name" value="Leu-rich_rpt"/>
</dbReference>